<dbReference type="AlphaFoldDB" id="A0A1M5MNJ7"/>
<sequence>MSPGADPRSVVARIGELEAAARTALSRRVVDYVAGGAGEEIALGEAVDAWRRYRFAPHALRDVTGVDAGVDLFGRHFPSPVGVAPVGYARLLHPDGESALAAGAGDHLFVLSARSDAAVADVAAARGTAPWWYQVYVTADRAVGEGEAARAVAAGATALVLTADTPYVAAKARQGRLRTVAPGADQAPATLADLRRLTGHGLPVLVKGVLRGDDARRFLDAGAAGLVVSNHGGRQLDRTVATADALPEVVAAAGRAPVLVDGGLRSGHDVLVALALGAAAVLTGRPPAWALAAGGGPGVDALLTAWSAEVAHVLGLAGCRTPADVTPDLVRRG</sequence>
<dbReference type="Pfam" id="PF01070">
    <property type="entry name" value="FMN_dh"/>
    <property type="match status" value="2"/>
</dbReference>
<feature type="binding site" evidence="7">
    <location>
        <position position="136"/>
    </location>
    <ligand>
        <name>glyoxylate</name>
        <dbReference type="ChEBI" id="CHEBI:36655"/>
    </ligand>
</feature>
<dbReference type="InterPro" id="IPR037396">
    <property type="entry name" value="FMN_HAD"/>
</dbReference>
<evidence type="ECO:0000256" key="1">
    <source>
        <dbReference type="ARBA" id="ARBA00001917"/>
    </source>
</evidence>
<evidence type="ECO:0000256" key="4">
    <source>
        <dbReference type="ARBA" id="ARBA00023002"/>
    </source>
</evidence>
<keyword evidence="3 7" id="KW-0288">FMN</keyword>
<dbReference type="RefSeq" id="WP_200800183.1">
    <property type="nucleotide sequence ID" value="NZ_FQVU01000003.1"/>
</dbReference>
<dbReference type="PANTHER" id="PTHR10578">
    <property type="entry name" value="S -2-HYDROXY-ACID OXIDASE-RELATED"/>
    <property type="match status" value="1"/>
</dbReference>
<evidence type="ECO:0000256" key="2">
    <source>
        <dbReference type="ARBA" id="ARBA00022630"/>
    </source>
</evidence>
<evidence type="ECO:0000256" key="7">
    <source>
        <dbReference type="PIRSR" id="PIRSR000138-2"/>
    </source>
</evidence>
<accession>A0A1M5MNJ7</accession>
<feature type="binding site" evidence="7">
    <location>
        <position position="229"/>
    </location>
    <ligand>
        <name>FMN</name>
        <dbReference type="ChEBI" id="CHEBI:58210"/>
    </ligand>
</feature>
<comment type="similarity">
    <text evidence="5">Belongs to the FMN-dependent alpha-hydroxy acid dehydrogenase family.</text>
</comment>
<feature type="binding site" evidence="7">
    <location>
        <position position="234"/>
    </location>
    <ligand>
        <name>glyoxylate</name>
        <dbReference type="ChEBI" id="CHEBI:36655"/>
    </ligand>
</feature>
<evidence type="ECO:0000259" key="8">
    <source>
        <dbReference type="PROSITE" id="PS51349"/>
    </source>
</evidence>
<dbReference type="PIRSF" id="PIRSF000138">
    <property type="entry name" value="Al-hdrx_acd_dh"/>
    <property type="match status" value="1"/>
</dbReference>
<dbReference type="InterPro" id="IPR012133">
    <property type="entry name" value="Alpha-hydoxy_acid_DH_FMN"/>
</dbReference>
<dbReference type="Gene3D" id="3.20.20.70">
    <property type="entry name" value="Aldolase class I"/>
    <property type="match status" value="2"/>
</dbReference>
<dbReference type="PANTHER" id="PTHR10578:SF107">
    <property type="entry name" value="2-HYDROXYACID OXIDASE 1"/>
    <property type="match status" value="1"/>
</dbReference>
<gene>
    <name evidence="9" type="ORF">SAMN05443575_2764</name>
</gene>
<organism evidence="9 10">
    <name type="scientific">Jatrophihabitans endophyticus</name>
    <dbReference type="NCBI Taxonomy" id="1206085"/>
    <lineage>
        <taxon>Bacteria</taxon>
        <taxon>Bacillati</taxon>
        <taxon>Actinomycetota</taxon>
        <taxon>Actinomycetes</taxon>
        <taxon>Jatrophihabitantales</taxon>
        <taxon>Jatrophihabitantaceae</taxon>
        <taxon>Jatrophihabitans</taxon>
    </lineage>
</organism>
<dbReference type="PROSITE" id="PS51349">
    <property type="entry name" value="FMN_HYDROXY_ACID_DH_2"/>
    <property type="match status" value="1"/>
</dbReference>
<feature type="binding site" evidence="7">
    <location>
        <begin position="284"/>
        <end position="285"/>
    </location>
    <ligand>
        <name>FMN</name>
        <dbReference type="ChEBI" id="CHEBI:58210"/>
    </ligand>
</feature>
<dbReference type="InterPro" id="IPR000262">
    <property type="entry name" value="FMN-dep_DH"/>
</dbReference>
<dbReference type="InterPro" id="IPR013785">
    <property type="entry name" value="Aldolase_TIM"/>
</dbReference>
<feature type="binding site" evidence="7">
    <location>
        <position position="231"/>
    </location>
    <ligand>
        <name>glyoxylate</name>
        <dbReference type="ChEBI" id="CHEBI:36655"/>
    </ligand>
</feature>
<feature type="domain" description="FMN hydroxy acid dehydrogenase" evidence="8">
    <location>
        <begin position="6"/>
        <end position="333"/>
    </location>
</feature>
<feature type="binding site" evidence="7">
    <location>
        <begin position="261"/>
        <end position="265"/>
    </location>
    <ligand>
        <name>FMN</name>
        <dbReference type="ChEBI" id="CHEBI:58210"/>
    </ligand>
</feature>
<dbReference type="InterPro" id="IPR008259">
    <property type="entry name" value="FMN_hydac_DH_AS"/>
</dbReference>
<feature type="binding site" evidence="7">
    <location>
        <position position="32"/>
    </location>
    <ligand>
        <name>glyoxylate</name>
        <dbReference type="ChEBI" id="CHEBI:36655"/>
    </ligand>
</feature>
<dbReference type="PROSITE" id="PS00557">
    <property type="entry name" value="FMN_HYDROXY_ACID_DH_1"/>
    <property type="match status" value="1"/>
</dbReference>
<feature type="binding site" evidence="7">
    <location>
        <position position="112"/>
    </location>
    <ligand>
        <name>FMN</name>
        <dbReference type="ChEBI" id="CHEBI:58210"/>
    </ligand>
</feature>
<dbReference type="Proteomes" id="UP000186132">
    <property type="component" value="Unassembled WGS sequence"/>
</dbReference>
<dbReference type="GO" id="GO:0016491">
    <property type="term" value="F:oxidoreductase activity"/>
    <property type="evidence" value="ECO:0007669"/>
    <property type="project" value="UniProtKB-KW"/>
</dbReference>
<comment type="cofactor">
    <cofactor evidence="1">
        <name>FMN</name>
        <dbReference type="ChEBI" id="CHEBI:58210"/>
    </cofactor>
</comment>
<keyword evidence="2 7" id="KW-0285">Flavoprotein</keyword>
<dbReference type="GO" id="GO:0010181">
    <property type="term" value="F:FMN binding"/>
    <property type="evidence" value="ECO:0007669"/>
    <property type="project" value="InterPro"/>
</dbReference>
<evidence type="ECO:0000256" key="6">
    <source>
        <dbReference type="PIRSR" id="PIRSR000138-1"/>
    </source>
</evidence>
<evidence type="ECO:0000256" key="3">
    <source>
        <dbReference type="ARBA" id="ARBA00022643"/>
    </source>
</evidence>
<feature type="active site" description="Proton acceptor" evidence="6">
    <location>
        <position position="231"/>
    </location>
</feature>
<feature type="binding site" evidence="7">
    <location>
        <position position="162"/>
    </location>
    <ligand>
        <name>FMN</name>
        <dbReference type="ChEBI" id="CHEBI:58210"/>
    </ligand>
</feature>
<proteinExistence type="inferred from homology"/>
<feature type="binding site" evidence="7">
    <location>
        <begin position="85"/>
        <end position="87"/>
    </location>
    <ligand>
        <name>FMN</name>
        <dbReference type="ChEBI" id="CHEBI:58210"/>
    </ligand>
</feature>
<evidence type="ECO:0000256" key="5">
    <source>
        <dbReference type="ARBA" id="ARBA00024042"/>
    </source>
</evidence>
<dbReference type="SUPFAM" id="SSF51395">
    <property type="entry name" value="FMN-linked oxidoreductases"/>
    <property type="match status" value="1"/>
</dbReference>
<keyword evidence="4" id="KW-0560">Oxidoreductase</keyword>
<protein>
    <submittedName>
        <fullName evidence="9">4-hydroxymandelate oxidase</fullName>
    </submittedName>
</protein>
<feature type="binding site" evidence="7">
    <location>
        <position position="207"/>
    </location>
    <ligand>
        <name>FMN</name>
        <dbReference type="ChEBI" id="CHEBI:58210"/>
    </ligand>
</feature>
<reference evidence="10" key="1">
    <citation type="submission" date="2016-11" db="EMBL/GenBank/DDBJ databases">
        <authorList>
            <person name="Varghese N."/>
            <person name="Submissions S."/>
        </authorList>
    </citation>
    <scope>NUCLEOTIDE SEQUENCE [LARGE SCALE GENOMIC DNA]</scope>
    <source>
        <strain evidence="10">DSM 45627</strain>
    </source>
</reference>
<dbReference type="EMBL" id="FQVU01000003">
    <property type="protein sequence ID" value="SHG78343.1"/>
    <property type="molecule type" value="Genomic_DNA"/>
</dbReference>
<name>A0A1M5MNJ7_9ACTN</name>
<evidence type="ECO:0000313" key="10">
    <source>
        <dbReference type="Proteomes" id="UP000186132"/>
    </source>
</evidence>
<keyword evidence="10" id="KW-1185">Reference proteome</keyword>
<feature type="binding site" evidence="7">
    <location>
        <position position="134"/>
    </location>
    <ligand>
        <name>FMN</name>
        <dbReference type="ChEBI" id="CHEBI:58210"/>
    </ligand>
</feature>
<dbReference type="STRING" id="1206085.SAMN05443575_2764"/>
<dbReference type="CDD" id="cd02809">
    <property type="entry name" value="alpha_hydroxyacid_oxid_FMN"/>
    <property type="match status" value="1"/>
</dbReference>
<evidence type="ECO:0000313" key="9">
    <source>
        <dbReference type="EMBL" id="SHG78343.1"/>
    </source>
</evidence>